<sequence>SITLSVAGDVLEDEHGIYSVHGAAIDVEGTGVSIIAPPKTGKTTHSWGLLRLKGARLVTDDWYFVRIYEQGPLAFGSEKNCYVEADIGSIWKEYEGLVKKVRFDERGRAVVNVRWVVGSGGVIPMTTLRKIIMLKRDRDDPKVIRKLSPEEALDYLLVNDFCNPHQLVRDQRKLQLRKDFFKRLFKLTDVYLVNTVEPPQETNRQIVNVIKK</sequence>
<proteinExistence type="predicted"/>
<name>X1L521_9ZZZZ</name>
<organism evidence="1">
    <name type="scientific">marine sediment metagenome</name>
    <dbReference type="NCBI Taxonomy" id="412755"/>
    <lineage>
        <taxon>unclassified sequences</taxon>
        <taxon>metagenomes</taxon>
        <taxon>ecological metagenomes</taxon>
    </lineage>
</organism>
<comment type="caution">
    <text evidence="1">The sequence shown here is derived from an EMBL/GenBank/DDBJ whole genome shotgun (WGS) entry which is preliminary data.</text>
</comment>
<dbReference type="EMBL" id="BARV01000651">
    <property type="protein sequence ID" value="GAI00966.1"/>
    <property type="molecule type" value="Genomic_DNA"/>
</dbReference>
<dbReference type="Gene3D" id="3.40.50.300">
    <property type="entry name" value="P-loop containing nucleotide triphosphate hydrolases"/>
    <property type="match status" value="1"/>
</dbReference>
<gene>
    <name evidence="1" type="ORF">S06H3_02283</name>
</gene>
<dbReference type="AlphaFoldDB" id="X1L521"/>
<protein>
    <recommendedName>
        <fullName evidence="2">HPr kinase/phosphorylase C-terminal domain-containing protein</fullName>
    </recommendedName>
</protein>
<evidence type="ECO:0000313" key="1">
    <source>
        <dbReference type="EMBL" id="GAI00966.1"/>
    </source>
</evidence>
<dbReference type="InterPro" id="IPR027417">
    <property type="entry name" value="P-loop_NTPase"/>
</dbReference>
<dbReference type="SUPFAM" id="SSF53795">
    <property type="entry name" value="PEP carboxykinase-like"/>
    <property type="match status" value="1"/>
</dbReference>
<feature type="non-terminal residue" evidence="1">
    <location>
        <position position="1"/>
    </location>
</feature>
<reference evidence="1" key="1">
    <citation type="journal article" date="2014" name="Front. Microbiol.">
        <title>High frequency of phylogenetically diverse reductive dehalogenase-homologous genes in deep subseafloor sedimentary metagenomes.</title>
        <authorList>
            <person name="Kawai M."/>
            <person name="Futagami T."/>
            <person name="Toyoda A."/>
            <person name="Takaki Y."/>
            <person name="Nishi S."/>
            <person name="Hori S."/>
            <person name="Arai W."/>
            <person name="Tsubouchi T."/>
            <person name="Morono Y."/>
            <person name="Uchiyama I."/>
            <person name="Ito T."/>
            <person name="Fujiyama A."/>
            <person name="Inagaki F."/>
            <person name="Takami H."/>
        </authorList>
    </citation>
    <scope>NUCLEOTIDE SEQUENCE</scope>
    <source>
        <strain evidence="1">Expedition CK06-06</strain>
    </source>
</reference>
<accession>X1L521</accession>
<evidence type="ECO:0008006" key="2">
    <source>
        <dbReference type="Google" id="ProtNLM"/>
    </source>
</evidence>